<dbReference type="InterPro" id="IPR049438">
    <property type="entry name" value="TreT_GT1"/>
</dbReference>
<feature type="domain" description="Glycosyl transferase family 1" evidence="7">
    <location>
        <begin position="385"/>
        <end position="571"/>
    </location>
</feature>
<dbReference type="Gene3D" id="3.40.50.2000">
    <property type="entry name" value="Glycogen Phosphorylase B"/>
    <property type="match status" value="2"/>
</dbReference>
<dbReference type="AlphaFoldDB" id="A0A0G1RVV5"/>
<protein>
    <submittedName>
        <fullName evidence="9">Glycosyl transferase group 1</fullName>
    </submittedName>
</protein>
<gene>
    <name evidence="9" type="ORF">UX85_C0004G0189</name>
</gene>
<evidence type="ECO:0000313" key="10">
    <source>
        <dbReference type="Proteomes" id="UP000033860"/>
    </source>
</evidence>
<dbReference type="Pfam" id="PF00534">
    <property type="entry name" value="Glycos_transf_1"/>
    <property type="match status" value="1"/>
</dbReference>
<dbReference type="Pfam" id="PF21269">
    <property type="entry name" value="TreT_GT1"/>
    <property type="match status" value="1"/>
</dbReference>
<evidence type="ECO:0000313" key="9">
    <source>
        <dbReference type="EMBL" id="KKU61267.1"/>
    </source>
</evidence>
<dbReference type="GO" id="GO:0016757">
    <property type="term" value="F:glycosyltransferase activity"/>
    <property type="evidence" value="ECO:0007669"/>
    <property type="project" value="UniProtKB-KW"/>
</dbReference>
<evidence type="ECO:0000256" key="3">
    <source>
        <dbReference type="ARBA" id="ARBA00022526"/>
    </source>
</evidence>
<proteinExistence type="inferred from homology"/>
<feature type="domain" description="Trehalose synthase N-terminal" evidence="8">
    <location>
        <begin position="180"/>
        <end position="334"/>
    </location>
</feature>
<dbReference type="PANTHER" id="PTHR47779:SF1">
    <property type="entry name" value="SYNTHASE (CCG-9), PUTATIVE (AFU_ORTHOLOGUE AFUA_3G12100)-RELATED"/>
    <property type="match status" value="1"/>
</dbReference>
<sequence>MAKLSQELTDLYRRIGELGLPTLSFAAIHLNSKGFSWAELGRERGVTYQKVNQGKKETDFLIAWIKKRMEAEKVKYVAVNISGKGDLEELGAGLWLKLDAVPLIDRRTKNPSKRRLDWLARRTQTKFEADDVVKVKLKSRNQVEVAWLVRSQEYEKVDKKWWRRLVSQAEEFGSKKILFINATPRGGGVAMMRHALVRLYKLIGVDARWHVLQERAEAFEVTKRKFHNVLQGAAGRGVSLTGKDRQVYEAWIGENAEMLKPVIERADVVVIDDPQPSGLIKFIRRWAEDKKIIYRSHIHLDSKLINRSGTAARRSFEYIWANAKKANVFISHPMLEFIPKVVSRDQVVLWGAATDPWDGINKPLTRAQTNYYLKRFNKILLEEGQEPLDLTRDYIIQIARFDPSKGIEDVLEAFRLLRAKMESKPPRKARLRGKPQLVLAGHGSIDDPDGAPIFNLISGLVGSQRYRHLKDDIKIARLPAVDQILNALLRRSKVALQLSHKEGFEIKVTEALMKGVPVVSYNVGGIPLQIKDGVSGLVVKKTGNTRQVAEKLYRLLTDKRFYQKMSRGAKREAIKEGLTVPNAAVWLYLANKLVE</sequence>
<keyword evidence="6" id="KW-0119">Carbohydrate metabolism</keyword>
<evidence type="ECO:0000256" key="5">
    <source>
        <dbReference type="ARBA" id="ARBA00022679"/>
    </source>
</evidence>
<organism evidence="9 10">
    <name type="scientific">Candidatus Beckwithbacteria bacterium GW2011_GWB1_47_15</name>
    <dbReference type="NCBI Taxonomy" id="1618371"/>
    <lineage>
        <taxon>Bacteria</taxon>
        <taxon>Candidatus Beckwithiibacteriota</taxon>
    </lineage>
</organism>
<dbReference type="Proteomes" id="UP000033860">
    <property type="component" value="Unassembled WGS sequence"/>
</dbReference>
<keyword evidence="4" id="KW-0328">Glycosyltransferase</keyword>
<keyword evidence="5 9" id="KW-0808">Transferase</keyword>
<comment type="similarity">
    <text evidence="1">Belongs to the glycosyltransferase group 1 family. Glycosyltransferase 4 subfamily.</text>
</comment>
<comment type="subunit">
    <text evidence="2">Homodimer.</text>
</comment>
<evidence type="ECO:0000259" key="8">
    <source>
        <dbReference type="Pfam" id="PF21269"/>
    </source>
</evidence>
<dbReference type="SUPFAM" id="SSF53756">
    <property type="entry name" value="UDP-Glycosyltransferase/glycogen phosphorylase"/>
    <property type="match status" value="1"/>
</dbReference>
<evidence type="ECO:0000256" key="4">
    <source>
        <dbReference type="ARBA" id="ARBA00022676"/>
    </source>
</evidence>
<evidence type="ECO:0000256" key="6">
    <source>
        <dbReference type="ARBA" id="ARBA00023277"/>
    </source>
</evidence>
<dbReference type="GO" id="GO:0006006">
    <property type="term" value="P:glucose metabolic process"/>
    <property type="evidence" value="ECO:0007669"/>
    <property type="project" value="UniProtKB-KW"/>
</dbReference>
<evidence type="ECO:0000259" key="7">
    <source>
        <dbReference type="Pfam" id="PF00534"/>
    </source>
</evidence>
<dbReference type="InterPro" id="IPR052078">
    <property type="entry name" value="Trehalose_Metab_GTase"/>
</dbReference>
<comment type="caution">
    <text evidence="9">The sequence shown here is derived from an EMBL/GenBank/DDBJ whole genome shotgun (WGS) entry which is preliminary data.</text>
</comment>
<dbReference type="EMBL" id="LCNT01000004">
    <property type="protein sequence ID" value="KKU61267.1"/>
    <property type="molecule type" value="Genomic_DNA"/>
</dbReference>
<evidence type="ECO:0000256" key="2">
    <source>
        <dbReference type="ARBA" id="ARBA00011738"/>
    </source>
</evidence>
<reference evidence="9 10" key="1">
    <citation type="journal article" date="2015" name="Nature">
        <title>rRNA introns, odd ribosomes, and small enigmatic genomes across a large radiation of phyla.</title>
        <authorList>
            <person name="Brown C.T."/>
            <person name="Hug L.A."/>
            <person name="Thomas B.C."/>
            <person name="Sharon I."/>
            <person name="Castelle C.J."/>
            <person name="Singh A."/>
            <person name="Wilkins M.J."/>
            <person name="Williams K.H."/>
            <person name="Banfield J.F."/>
        </authorList>
    </citation>
    <scope>NUCLEOTIDE SEQUENCE [LARGE SCALE GENOMIC DNA]</scope>
</reference>
<accession>A0A0G1RVV5</accession>
<keyword evidence="3" id="KW-0313">Glucose metabolism</keyword>
<evidence type="ECO:0000256" key="1">
    <source>
        <dbReference type="ARBA" id="ARBA00009481"/>
    </source>
</evidence>
<dbReference type="InterPro" id="IPR001296">
    <property type="entry name" value="Glyco_trans_1"/>
</dbReference>
<dbReference type="PANTHER" id="PTHR47779">
    <property type="entry name" value="SYNTHASE (CCG-9), PUTATIVE (AFU_ORTHOLOGUE AFUA_3G12100)-RELATED"/>
    <property type="match status" value="1"/>
</dbReference>
<name>A0A0G1RVV5_9BACT</name>